<evidence type="ECO:0000259" key="11">
    <source>
        <dbReference type="PROSITE" id="PS50975"/>
    </source>
</evidence>
<keyword evidence="2 10" id="KW-0816">Tricarboxylic acid cycle</keyword>
<comment type="caution">
    <text evidence="12">The sequence shown here is derived from an EMBL/GenBank/DDBJ whole genome shotgun (WGS) entry which is preliminary data.</text>
</comment>
<comment type="catalytic activity">
    <reaction evidence="10">
        <text>GTP + succinate + CoA = succinyl-CoA + GDP + phosphate</text>
        <dbReference type="Rhea" id="RHEA:22120"/>
        <dbReference type="ChEBI" id="CHEBI:30031"/>
        <dbReference type="ChEBI" id="CHEBI:37565"/>
        <dbReference type="ChEBI" id="CHEBI:43474"/>
        <dbReference type="ChEBI" id="CHEBI:57287"/>
        <dbReference type="ChEBI" id="CHEBI:57292"/>
        <dbReference type="ChEBI" id="CHEBI:58189"/>
    </reaction>
</comment>
<gene>
    <name evidence="10 12" type="primary">sucC</name>
    <name evidence="12" type="ORF">HZF05_07730</name>
</gene>
<evidence type="ECO:0000256" key="5">
    <source>
        <dbReference type="ARBA" id="ARBA00022741"/>
    </source>
</evidence>
<comment type="pathway">
    <text evidence="9">One-carbon metabolism; formaldehyde assimilation via serine pathway.</text>
</comment>
<dbReference type="GO" id="GO:0004775">
    <property type="term" value="F:succinate-CoA ligase (ADP-forming) activity"/>
    <property type="evidence" value="ECO:0007669"/>
    <property type="project" value="UniProtKB-UniRule"/>
</dbReference>
<dbReference type="FunFam" id="3.30.470.20:FF:000002">
    <property type="entry name" value="Succinate--CoA ligase [ADP-forming] subunit beta"/>
    <property type="match status" value="1"/>
</dbReference>
<feature type="binding site" evidence="10">
    <location>
        <begin position="53"/>
        <end position="55"/>
    </location>
    <ligand>
        <name>ATP</name>
        <dbReference type="ChEBI" id="CHEBI:30616"/>
    </ligand>
</feature>
<evidence type="ECO:0000313" key="12">
    <source>
        <dbReference type="EMBL" id="MBA2933988.1"/>
    </source>
</evidence>
<comment type="similarity">
    <text evidence="1 10">Belongs to the succinate/malate CoA ligase beta subunit family.</text>
</comment>
<dbReference type="UniPathway" id="UPA00223">
    <property type="reaction ID" value="UER00999"/>
</dbReference>
<dbReference type="InterPro" id="IPR005809">
    <property type="entry name" value="Succ_CoA_ligase-like_bsu"/>
</dbReference>
<feature type="binding site" evidence="10">
    <location>
        <position position="46"/>
    </location>
    <ligand>
        <name>ATP</name>
        <dbReference type="ChEBI" id="CHEBI:30616"/>
    </ligand>
</feature>
<dbReference type="InterPro" id="IPR016102">
    <property type="entry name" value="Succinyl-CoA_synth-like"/>
</dbReference>
<feature type="binding site" evidence="10">
    <location>
        <position position="112"/>
    </location>
    <ligand>
        <name>ATP</name>
        <dbReference type="ChEBI" id="CHEBI:30616"/>
    </ligand>
</feature>
<dbReference type="EMBL" id="JACEIB010000005">
    <property type="protein sequence ID" value="MBA2933988.1"/>
    <property type="molecule type" value="Genomic_DNA"/>
</dbReference>
<comment type="pathway">
    <text evidence="10">Carbohydrate metabolism; tricarboxylic acid cycle; succinate from succinyl-CoA (ligase route): step 1/1.</text>
</comment>
<dbReference type="Gene3D" id="3.30.470.20">
    <property type="entry name" value="ATP-grasp fold, B domain"/>
    <property type="match status" value="1"/>
</dbReference>
<comment type="catalytic activity">
    <reaction evidence="8">
        <text>(S)-malate + ATP + CoA = (S)-malyl-CoA + ADP + phosphate</text>
        <dbReference type="Rhea" id="RHEA:26193"/>
        <dbReference type="ChEBI" id="CHEBI:15589"/>
        <dbReference type="ChEBI" id="CHEBI:30616"/>
        <dbReference type="ChEBI" id="CHEBI:43474"/>
        <dbReference type="ChEBI" id="CHEBI:57287"/>
        <dbReference type="ChEBI" id="CHEBI:57317"/>
        <dbReference type="ChEBI" id="CHEBI:456216"/>
        <dbReference type="EC" id="6.2.1.9"/>
    </reaction>
</comment>
<dbReference type="Pfam" id="PF00549">
    <property type="entry name" value="Ligase_CoA"/>
    <property type="match status" value="1"/>
</dbReference>
<dbReference type="PANTHER" id="PTHR11815">
    <property type="entry name" value="SUCCINYL-COA SYNTHETASE BETA CHAIN"/>
    <property type="match status" value="1"/>
</dbReference>
<dbReference type="GO" id="GO:0000287">
    <property type="term" value="F:magnesium ion binding"/>
    <property type="evidence" value="ECO:0007669"/>
    <property type="project" value="UniProtKB-UniRule"/>
</dbReference>
<dbReference type="Gene3D" id="3.40.50.261">
    <property type="entry name" value="Succinyl-CoA synthetase domains"/>
    <property type="match status" value="1"/>
</dbReference>
<comment type="cofactor">
    <cofactor evidence="10">
        <name>Mg(2+)</name>
        <dbReference type="ChEBI" id="CHEBI:18420"/>
    </cofactor>
    <text evidence="10">Binds 1 Mg(2+) ion per subunit.</text>
</comment>
<evidence type="ECO:0000256" key="9">
    <source>
        <dbReference type="ARBA" id="ARBA00060690"/>
    </source>
</evidence>
<keyword evidence="6 10" id="KW-0067">ATP-binding</keyword>
<evidence type="ECO:0000256" key="1">
    <source>
        <dbReference type="ARBA" id="ARBA00009182"/>
    </source>
</evidence>
<dbReference type="InterPro" id="IPR005811">
    <property type="entry name" value="SUCC_ACL_C"/>
</dbReference>
<dbReference type="GO" id="GO:0006104">
    <property type="term" value="P:succinyl-CoA metabolic process"/>
    <property type="evidence" value="ECO:0007669"/>
    <property type="project" value="TreeGrafter"/>
</dbReference>
<keyword evidence="3 10" id="KW-0436">Ligase</keyword>
<evidence type="ECO:0000256" key="4">
    <source>
        <dbReference type="ARBA" id="ARBA00022723"/>
    </source>
</evidence>
<keyword evidence="4 10" id="KW-0479">Metal-binding</keyword>
<keyword evidence="5 10" id="KW-0547">Nucleotide-binding</keyword>
<evidence type="ECO:0000256" key="6">
    <source>
        <dbReference type="ARBA" id="ARBA00022840"/>
    </source>
</evidence>
<dbReference type="HAMAP" id="MF_00558">
    <property type="entry name" value="Succ_CoA_beta"/>
    <property type="match status" value="1"/>
</dbReference>
<feature type="binding site" evidence="10">
    <location>
        <position position="117"/>
    </location>
    <ligand>
        <name>ATP</name>
        <dbReference type="ChEBI" id="CHEBI:30616"/>
    </ligand>
</feature>
<dbReference type="GO" id="GO:0005829">
    <property type="term" value="C:cytosol"/>
    <property type="evidence" value="ECO:0007669"/>
    <property type="project" value="TreeGrafter"/>
</dbReference>
<evidence type="ECO:0000256" key="8">
    <source>
        <dbReference type="ARBA" id="ARBA00052241"/>
    </source>
</evidence>
<keyword evidence="7 10" id="KW-0460">Magnesium</keyword>
<dbReference type="FunFam" id="3.30.1490.20:FF:000002">
    <property type="entry name" value="Succinate--CoA ligase [ADP-forming] subunit beta"/>
    <property type="match status" value="1"/>
</dbReference>
<dbReference type="NCBIfam" id="NF001913">
    <property type="entry name" value="PRK00696.1"/>
    <property type="match status" value="1"/>
</dbReference>
<evidence type="ECO:0000313" key="13">
    <source>
        <dbReference type="Proteomes" id="UP000570166"/>
    </source>
</evidence>
<dbReference type="Proteomes" id="UP000570166">
    <property type="component" value="Unassembled WGS sequence"/>
</dbReference>
<feature type="binding site" evidence="10">
    <location>
        <position position="223"/>
    </location>
    <ligand>
        <name>Mg(2+)</name>
        <dbReference type="ChEBI" id="CHEBI:18420"/>
    </ligand>
</feature>
<dbReference type="Pfam" id="PF08442">
    <property type="entry name" value="ATP-grasp_2"/>
    <property type="match status" value="1"/>
</dbReference>
<organism evidence="12 13">
    <name type="scientific">Sphingomonas chungangi</name>
    <dbReference type="NCBI Taxonomy" id="2683589"/>
    <lineage>
        <taxon>Bacteria</taxon>
        <taxon>Pseudomonadati</taxon>
        <taxon>Pseudomonadota</taxon>
        <taxon>Alphaproteobacteria</taxon>
        <taxon>Sphingomonadales</taxon>
        <taxon>Sphingomonadaceae</taxon>
        <taxon>Sphingomonas</taxon>
    </lineage>
</organism>
<dbReference type="NCBIfam" id="TIGR01016">
    <property type="entry name" value="sucCoAbeta"/>
    <property type="match status" value="1"/>
</dbReference>
<dbReference type="AlphaFoldDB" id="A0A838L8Z7"/>
<evidence type="ECO:0000256" key="10">
    <source>
        <dbReference type="HAMAP-Rule" id="MF_00558"/>
    </source>
</evidence>
<dbReference type="GO" id="GO:0006099">
    <property type="term" value="P:tricarboxylic acid cycle"/>
    <property type="evidence" value="ECO:0007669"/>
    <property type="project" value="UniProtKB-UniRule"/>
</dbReference>
<dbReference type="GO" id="GO:0050074">
    <property type="term" value="F:malate-CoA ligase activity"/>
    <property type="evidence" value="ECO:0007669"/>
    <property type="project" value="UniProtKB-EC"/>
</dbReference>
<dbReference type="EC" id="6.2.1.5" evidence="10"/>
<comment type="caution">
    <text evidence="10">Lacks conserved residue(s) required for the propagation of feature annotation.</text>
</comment>
<dbReference type="SUPFAM" id="SSF56059">
    <property type="entry name" value="Glutathione synthetase ATP-binding domain-like"/>
    <property type="match status" value="1"/>
</dbReference>
<dbReference type="PANTHER" id="PTHR11815:SF10">
    <property type="entry name" value="SUCCINATE--COA LIGASE [GDP-FORMING] SUBUNIT BETA, MITOCHONDRIAL"/>
    <property type="match status" value="1"/>
</dbReference>
<evidence type="ECO:0000256" key="2">
    <source>
        <dbReference type="ARBA" id="ARBA00022532"/>
    </source>
</evidence>
<sequence length="399" mass="42328">MNIHEYQAKELLAKFGVAVPAGHAALSVDEAVAAAGKLPGPLYVVKAQIHAGGRGKGKFKELPAEAKGGVRLTKSLDEVKAAATEMLGNTLVTIQTGEHGKQVNRLYVTDGADIDKEYYLSMLVDRATGRIAMVVSTEGGMDIEAVAHDTPEKIQTIVIDPAEGFQPHHGRAAAFALKLTGDLNKQCVKLVEQLYNAFVATDMSMLEVNPLVETKDGQLLVLDAKVSFDSNALFRHKDIVELRDVTEEDPAEVEASKYDLAYIKLDGDIGCMVNGAGLAMATMDIIKLNGMFPANFLDVGGGATTEKVTAAFKIILADPAVKGILVNIFGGIMRCDIIAEGIVTAAKEVNIQVPLVVRLEGTNVEKGKEILANSGLAIVPADDLGDAARKIVAEVKQAA</sequence>
<feature type="binding site" evidence="10">
    <location>
        <position position="209"/>
    </location>
    <ligand>
        <name>Mg(2+)</name>
        <dbReference type="ChEBI" id="CHEBI:18420"/>
    </ligand>
</feature>
<comment type="catalytic activity">
    <reaction evidence="10">
        <text>succinate + ATP + CoA = succinyl-CoA + ADP + phosphate</text>
        <dbReference type="Rhea" id="RHEA:17661"/>
        <dbReference type="ChEBI" id="CHEBI:30031"/>
        <dbReference type="ChEBI" id="CHEBI:30616"/>
        <dbReference type="ChEBI" id="CHEBI:43474"/>
        <dbReference type="ChEBI" id="CHEBI:57287"/>
        <dbReference type="ChEBI" id="CHEBI:57292"/>
        <dbReference type="ChEBI" id="CHEBI:456216"/>
        <dbReference type="EC" id="6.2.1.5"/>
    </reaction>
</comment>
<evidence type="ECO:0000256" key="3">
    <source>
        <dbReference type="ARBA" id="ARBA00022598"/>
    </source>
</evidence>
<dbReference type="SUPFAM" id="SSF52210">
    <property type="entry name" value="Succinyl-CoA synthetase domains"/>
    <property type="match status" value="1"/>
</dbReference>
<dbReference type="FunFam" id="3.40.50.261:FF:000001">
    <property type="entry name" value="Succinate--CoA ligase [ADP-forming] subunit beta"/>
    <property type="match status" value="1"/>
</dbReference>
<accession>A0A838L8Z7</accession>
<dbReference type="Gene3D" id="3.30.1490.20">
    <property type="entry name" value="ATP-grasp fold, A domain"/>
    <property type="match status" value="1"/>
</dbReference>
<dbReference type="PIRSF" id="PIRSF001554">
    <property type="entry name" value="SucCS_beta"/>
    <property type="match status" value="1"/>
</dbReference>
<dbReference type="InterPro" id="IPR011761">
    <property type="entry name" value="ATP-grasp"/>
</dbReference>
<evidence type="ECO:0000256" key="7">
    <source>
        <dbReference type="ARBA" id="ARBA00022842"/>
    </source>
</evidence>
<feature type="binding site" evidence="10">
    <location>
        <position position="274"/>
    </location>
    <ligand>
        <name>substrate</name>
        <note>ligand shared with subunit alpha</note>
    </ligand>
</feature>
<keyword evidence="13" id="KW-1185">Reference proteome</keyword>
<feature type="domain" description="ATP-grasp" evidence="11">
    <location>
        <begin position="9"/>
        <end position="241"/>
    </location>
</feature>
<dbReference type="PROSITE" id="PS50975">
    <property type="entry name" value="ATP_GRASP"/>
    <property type="match status" value="1"/>
</dbReference>
<dbReference type="InterPro" id="IPR013650">
    <property type="entry name" value="ATP-grasp_succ-CoA_synth-type"/>
</dbReference>
<comment type="function">
    <text evidence="10">Succinyl-CoA synthetase functions in the citric acid cycle (TCA), coupling the hydrolysis of succinyl-CoA to the synthesis of either ATP or GTP and thus represents the only step of substrate-level phosphorylation in the TCA. The beta subunit provides nucleotide specificity of the enzyme and binds the substrate succinate, while the binding sites for coenzyme A and phosphate are found in the alpha subunit.</text>
</comment>
<reference evidence="12 13" key="1">
    <citation type="submission" date="2020-07" db="EMBL/GenBank/DDBJ databases">
        <authorList>
            <person name="Sun Q."/>
        </authorList>
    </citation>
    <scope>NUCLEOTIDE SEQUENCE [LARGE SCALE GENOMIC DNA]</scope>
    <source>
        <strain evidence="12 13">CGMCC 1.13654</strain>
    </source>
</reference>
<dbReference type="GO" id="GO:0042709">
    <property type="term" value="C:succinate-CoA ligase complex"/>
    <property type="evidence" value="ECO:0007669"/>
    <property type="project" value="UniProtKB-ARBA"/>
</dbReference>
<comment type="subunit">
    <text evidence="10">Heterotetramer of two alpha and two beta subunits.</text>
</comment>
<name>A0A838L8Z7_9SPHN</name>
<proteinExistence type="inferred from homology"/>
<dbReference type="GO" id="GO:0005524">
    <property type="term" value="F:ATP binding"/>
    <property type="evidence" value="ECO:0007669"/>
    <property type="project" value="UniProtKB-UniRule"/>
</dbReference>
<dbReference type="InterPro" id="IPR013815">
    <property type="entry name" value="ATP_grasp_subdomain_1"/>
</dbReference>
<protein>
    <recommendedName>
        <fullName evidence="10">Succinate--CoA ligase [ADP-forming] subunit beta</fullName>
        <ecNumber evidence="10">6.2.1.5</ecNumber>
    </recommendedName>
    <alternativeName>
        <fullName evidence="10">Succinyl-CoA synthetase subunit beta</fullName>
        <shortName evidence="10">SCS-beta</shortName>
    </alternativeName>
</protein>
<dbReference type="RefSeq" id="WP_160366220.1">
    <property type="nucleotide sequence ID" value="NZ_JACEIB010000005.1"/>
</dbReference>
<feature type="binding site" evidence="10">
    <location>
        <begin position="331"/>
        <end position="333"/>
    </location>
    <ligand>
        <name>substrate</name>
        <note>ligand shared with subunit alpha</note>
    </ligand>
</feature>